<dbReference type="AlphaFoldDB" id="A0A431WWP9"/>
<comment type="cofactor">
    <cofactor evidence="1">
        <name>Mg(2+)</name>
        <dbReference type="ChEBI" id="CHEBI:18420"/>
    </cofactor>
</comment>
<keyword evidence="4" id="KW-0472">Membrane</keyword>
<feature type="transmembrane region" description="Helical" evidence="4">
    <location>
        <begin position="390"/>
        <end position="407"/>
    </location>
</feature>
<evidence type="ECO:0000256" key="5">
    <source>
        <dbReference type="SAM" id="SignalP"/>
    </source>
</evidence>
<dbReference type="EMBL" id="RXNU01000002">
    <property type="protein sequence ID" value="RTR39916.1"/>
    <property type="molecule type" value="Genomic_DNA"/>
</dbReference>
<reference evidence="7 8" key="1">
    <citation type="submission" date="2018-12" db="EMBL/GenBank/DDBJ databases">
        <authorList>
            <person name="Yu L."/>
        </authorList>
    </citation>
    <scope>NUCLEOTIDE SEQUENCE [LARGE SCALE GENOMIC DNA]</scope>
    <source>
        <strain evidence="7 8">HAW-EB2</strain>
    </source>
</reference>
<evidence type="ECO:0000256" key="1">
    <source>
        <dbReference type="ARBA" id="ARBA00001946"/>
    </source>
</evidence>
<dbReference type="NCBIfam" id="TIGR00254">
    <property type="entry name" value="GGDEF"/>
    <property type="match status" value="1"/>
</dbReference>
<keyword evidence="5" id="KW-0732">Signal</keyword>
<dbReference type="InterPro" id="IPR000160">
    <property type="entry name" value="GGDEF_dom"/>
</dbReference>
<dbReference type="InterPro" id="IPR050469">
    <property type="entry name" value="Diguanylate_Cyclase"/>
</dbReference>
<protein>
    <recommendedName>
        <fullName evidence="2">diguanylate cyclase</fullName>
        <ecNumber evidence="2">2.7.7.65</ecNumber>
    </recommendedName>
</protein>
<feature type="chain" id="PRO_5019529660" description="diguanylate cyclase" evidence="5">
    <location>
        <begin position="29"/>
        <end position="612"/>
    </location>
</feature>
<dbReference type="OrthoDB" id="9803824at2"/>
<dbReference type="SMART" id="SM00267">
    <property type="entry name" value="GGDEF"/>
    <property type="match status" value="1"/>
</dbReference>
<feature type="compositionally biased region" description="Basic and acidic residues" evidence="3">
    <location>
        <begin position="603"/>
        <end position="612"/>
    </location>
</feature>
<dbReference type="GO" id="GO:0043709">
    <property type="term" value="P:cell adhesion involved in single-species biofilm formation"/>
    <property type="evidence" value="ECO:0007669"/>
    <property type="project" value="TreeGrafter"/>
</dbReference>
<feature type="compositionally biased region" description="Low complexity" evidence="3">
    <location>
        <begin position="592"/>
        <end position="602"/>
    </location>
</feature>
<dbReference type="FunFam" id="3.30.70.270:FF:000001">
    <property type="entry name" value="Diguanylate cyclase domain protein"/>
    <property type="match status" value="1"/>
</dbReference>
<proteinExistence type="predicted"/>
<dbReference type="Proteomes" id="UP000267448">
    <property type="component" value="Unassembled WGS sequence"/>
</dbReference>
<dbReference type="InterPro" id="IPR043128">
    <property type="entry name" value="Rev_trsase/Diguanyl_cyclase"/>
</dbReference>
<evidence type="ECO:0000256" key="2">
    <source>
        <dbReference type="ARBA" id="ARBA00012528"/>
    </source>
</evidence>
<evidence type="ECO:0000313" key="8">
    <source>
        <dbReference type="Proteomes" id="UP000267448"/>
    </source>
</evidence>
<dbReference type="PANTHER" id="PTHR45138">
    <property type="entry name" value="REGULATORY COMPONENTS OF SENSORY TRANSDUCTION SYSTEM"/>
    <property type="match status" value="1"/>
</dbReference>
<dbReference type="Gene3D" id="1.25.40.10">
    <property type="entry name" value="Tetratricopeptide repeat domain"/>
    <property type="match status" value="2"/>
</dbReference>
<dbReference type="GO" id="GO:1902201">
    <property type="term" value="P:negative regulation of bacterial-type flagellum-dependent cell motility"/>
    <property type="evidence" value="ECO:0007669"/>
    <property type="project" value="TreeGrafter"/>
</dbReference>
<evidence type="ECO:0000256" key="4">
    <source>
        <dbReference type="SAM" id="Phobius"/>
    </source>
</evidence>
<dbReference type="PROSITE" id="PS50887">
    <property type="entry name" value="GGDEF"/>
    <property type="match status" value="1"/>
</dbReference>
<feature type="region of interest" description="Disordered" evidence="3">
    <location>
        <begin position="592"/>
        <end position="612"/>
    </location>
</feature>
<keyword evidence="8" id="KW-1185">Reference proteome</keyword>
<accession>A0A431WWP9</accession>
<name>A0A431WWP9_9GAMM</name>
<dbReference type="EC" id="2.7.7.65" evidence="2"/>
<dbReference type="InterPro" id="IPR029787">
    <property type="entry name" value="Nucleotide_cyclase"/>
</dbReference>
<dbReference type="GO" id="GO:0005886">
    <property type="term" value="C:plasma membrane"/>
    <property type="evidence" value="ECO:0007669"/>
    <property type="project" value="TreeGrafter"/>
</dbReference>
<dbReference type="GO" id="GO:0052621">
    <property type="term" value="F:diguanylate cyclase activity"/>
    <property type="evidence" value="ECO:0007669"/>
    <property type="project" value="UniProtKB-EC"/>
</dbReference>
<feature type="domain" description="GGDEF" evidence="6">
    <location>
        <begin position="450"/>
        <end position="583"/>
    </location>
</feature>
<keyword evidence="4" id="KW-0812">Transmembrane</keyword>
<evidence type="ECO:0000313" key="7">
    <source>
        <dbReference type="EMBL" id="RTR39916.1"/>
    </source>
</evidence>
<sequence>MVNLFSKRLKRGRIFCLFLMLIVHNSWSAQIEGTQSLFNQAEQIRSSDPVQFITIIEKLKQREELLTKEQSHNLKYLIGYSLSFQGKFDEALTIYKNILSSNAQTTLKLKANLSIVNTYAISKQWPEGLYYLSDTLNTLPKISDDLLIQRSYAVAAIFYNQLGQYELGLSFANKLLQESIEGRTLCVAHNLKLESLFKLDLLEENDPQIREGIEACQQSNEVVMVSAIYSYLATLYLKQNNPHQAISILESNFDSLKTTKYVPYLAIFNSLLSQAHHDLGTNRQAEEYALVAIDEAKNINISNSSVNAYRVLYQIAESRGDHKMALEYHKKFAEADKAYLDDIKTKHLAFQLAEHQATEQKSRIGLLDKQNNLLKIEQRLARSEAENNRLFIALLIAIITLLSFWGYKSWMTQKRLKQLAEFDALTGVFNRGHFTQLAQSALQYCENSDIYLSCILFDLDKFKTINDSYGHACGDWVLKRVADVCKVQGRSNDIFARLGGEEFSILLPGCDLLTATKLAETCRKAIEQIDTRNSGAKFIITASFGVTDAKLSGYDLEKITADADMAMYCSKHDGRNRTTVFGRALADENANVNAGENAGSEASENRQGRLTL</sequence>
<dbReference type="InterPro" id="IPR011990">
    <property type="entry name" value="TPR-like_helical_dom_sf"/>
</dbReference>
<dbReference type="CDD" id="cd01949">
    <property type="entry name" value="GGDEF"/>
    <property type="match status" value="1"/>
</dbReference>
<dbReference type="Gene3D" id="3.30.70.270">
    <property type="match status" value="1"/>
</dbReference>
<keyword evidence="4" id="KW-1133">Transmembrane helix</keyword>
<dbReference type="SUPFAM" id="SSF55073">
    <property type="entry name" value="Nucleotide cyclase"/>
    <property type="match status" value="1"/>
</dbReference>
<dbReference type="SUPFAM" id="SSF48452">
    <property type="entry name" value="TPR-like"/>
    <property type="match status" value="2"/>
</dbReference>
<gene>
    <name evidence="7" type="ORF">EKG38_03940</name>
</gene>
<comment type="caution">
    <text evidence="7">The sequence shown here is derived from an EMBL/GenBank/DDBJ whole genome shotgun (WGS) entry which is preliminary data.</text>
</comment>
<feature type="signal peptide" evidence="5">
    <location>
        <begin position="1"/>
        <end position="28"/>
    </location>
</feature>
<organism evidence="7 8">
    <name type="scientific">Shewanella canadensis</name>
    <dbReference type="NCBI Taxonomy" id="271096"/>
    <lineage>
        <taxon>Bacteria</taxon>
        <taxon>Pseudomonadati</taxon>
        <taxon>Pseudomonadota</taxon>
        <taxon>Gammaproteobacteria</taxon>
        <taxon>Alteromonadales</taxon>
        <taxon>Shewanellaceae</taxon>
        <taxon>Shewanella</taxon>
    </lineage>
</organism>
<dbReference type="PANTHER" id="PTHR45138:SF26">
    <property type="entry name" value="DIGUANYLATE CYCLASE"/>
    <property type="match status" value="1"/>
</dbReference>
<evidence type="ECO:0000259" key="6">
    <source>
        <dbReference type="PROSITE" id="PS50887"/>
    </source>
</evidence>
<dbReference type="Pfam" id="PF00990">
    <property type="entry name" value="GGDEF"/>
    <property type="match status" value="1"/>
</dbReference>
<evidence type="ECO:0000256" key="3">
    <source>
        <dbReference type="SAM" id="MobiDB-lite"/>
    </source>
</evidence>